<sequence>MPLNYYFLSFIDILGFSEMVRSDCHSGNSGPTYLPIIQEALSEARKIELSESQKLVQFSDSIIVSRPYNPDIGAFKEFIESISLLQCLLFRKGILCRGGVAHGKHSEDSDIIFSQALVEAYRIENSIAQFPRVVISDDLLNLFSPAGLPLATDTDGLTFVNYLLSINENEISELLSNALEATKSGGARVAAKGRWLVDYCRSVFPDIDSEAPKTMAFHH</sequence>
<accession>A0A7X6BAT8</accession>
<reference evidence="1 2" key="1">
    <citation type="submission" date="2020-03" db="EMBL/GenBank/DDBJ databases">
        <title>Genomic Encyclopedia of Type Strains, Phase IV (KMG-IV): sequencing the most valuable type-strain genomes for metagenomic binning, comparative biology and taxonomic classification.</title>
        <authorList>
            <person name="Goeker M."/>
        </authorList>
    </citation>
    <scope>NUCLEOTIDE SEQUENCE [LARGE SCALE GENOMIC DNA]</scope>
    <source>
        <strain evidence="1 2">DSM 25229</strain>
    </source>
</reference>
<evidence type="ECO:0000313" key="1">
    <source>
        <dbReference type="EMBL" id="NJB91217.1"/>
    </source>
</evidence>
<dbReference type="EMBL" id="JAATIT010000004">
    <property type="protein sequence ID" value="NJB91217.1"/>
    <property type="molecule type" value="Genomic_DNA"/>
</dbReference>
<comment type="caution">
    <text evidence="1">The sequence shown here is derived from an EMBL/GenBank/DDBJ whole genome shotgun (WGS) entry which is preliminary data.</text>
</comment>
<evidence type="ECO:0000313" key="2">
    <source>
        <dbReference type="Proteomes" id="UP000535078"/>
    </source>
</evidence>
<dbReference type="RefSeq" id="WP_167922544.1">
    <property type="nucleotide sequence ID" value="NZ_JAATIT010000004.1"/>
</dbReference>
<dbReference type="Proteomes" id="UP000535078">
    <property type="component" value="Unassembled WGS sequence"/>
</dbReference>
<gene>
    <name evidence="1" type="ORF">GGR90_003419</name>
</gene>
<dbReference type="AlphaFoldDB" id="A0A7X6BAT8"/>
<name>A0A7X6BAT8_9SPHN</name>
<protein>
    <recommendedName>
        <fullName evidence="3">Guanylate cyclase domain-containing protein</fullName>
    </recommendedName>
</protein>
<keyword evidence="2" id="KW-1185">Reference proteome</keyword>
<evidence type="ECO:0008006" key="3">
    <source>
        <dbReference type="Google" id="ProtNLM"/>
    </source>
</evidence>
<organism evidence="1 2">
    <name type="scientific">Sphingopyxis italica</name>
    <dbReference type="NCBI Taxonomy" id="1129133"/>
    <lineage>
        <taxon>Bacteria</taxon>
        <taxon>Pseudomonadati</taxon>
        <taxon>Pseudomonadota</taxon>
        <taxon>Alphaproteobacteria</taxon>
        <taxon>Sphingomonadales</taxon>
        <taxon>Sphingomonadaceae</taxon>
        <taxon>Sphingopyxis</taxon>
    </lineage>
</organism>
<proteinExistence type="predicted"/>